<evidence type="ECO:0000313" key="5">
    <source>
        <dbReference type="Proteomes" id="UP000248856"/>
    </source>
</evidence>
<keyword evidence="5" id="KW-1185">Reference proteome</keyword>
<dbReference type="SMART" id="SM00248">
    <property type="entry name" value="ANK"/>
    <property type="match status" value="3"/>
</dbReference>
<dbReference type="SUPFAM" id="SSF48403">
    <property type="entry name" value="Ankyrin repeat"/>
    <property type="match status" value="1"/>
</dbReference>
<sequence>MPRPSKTSLFAAVKNWDSASVAKTLDEAPQLIHAADPQGRMSIHLACAVKPGAASLAEPHGIETVTALLDAGADLEAAVPMPQDEGDFRATPLWYAVARGENHALARFLIGRGANTSFSLWAAVQRDDAALCRMLLQAQPDLNLRAHGETPIFYAARLQRLQALDLLIDAGADVSIADDQGRDAVTIARARRLPAAFIERLENLKKPR</sequence>
<dbReference type="Gene3D" id="1.25.40.20">
    <property type="entry name" value="Ankyrin repeat-containing domain"/>
    <property type="match status" value="2"/>
</dbReference>
<dbReference type="EMBL" id="QLTA01000026">
    <property type="protein sequence ID" value="RAR79411.1"/>
    <property type="molecule type" value="Genomic_DNA"/>
</dbReference>
<dbReference type="RefSeq" id="WP_415841989.1">
    <property type="nucleotide sequence ID" value="NZ_CBCSGC010000006.1"/>
</dbReference>
<dbReference type="InterPro" id="IPR036770">
    <property type="entry name" value="Ankyrin_rpt-contain_sf"/>
</dbReference>
<organism evidence="4 5">
    <name type="scientific">Paracidovorax anthurii</name>
    <dbReference type="NCBI Taxonomy" id="78229"/>
    <lineage>
        <taxon>Bacteria</taxon>
        <taxon>Pseudomonadati</taxon>
        <taxon>Pseudomonadota</taxon>
        <taxon>Betaproteobacteria</taxon>
        <taxon>Burkholderiales</taxon>
        <taxon>Comamonadaceae</taxon>
        <taxon>Paracidovorax</taxon>
    </lineage>
</organism>
<feature type="repeat" description="ANK" evidence="3">
    <location>
        <begin position="147"/>
        <end position="179"/>
    </location>
</feature>
<protein>
    <submittedName>
        <fullName evidence="4">Uncharacterized protein</fullName>
    </submittedName>
</protein>
<name>A0A328YZG3_9BURK</name>
<evidence type="ECO:0000313" key="4">
    <source>
        <dbReference type="EMBL" id="RAR79411.1"/>
    </source>
</evidence>
<proteinExistence type="predicted"/>
<accession>A0A328YZG3</accession>
<dbReference type="PANTHER" id="PTHR24173">
    <property type="entry name" value="ANKYRIN REPEAT CONTAINING"/>
    <property type="match status" value="1"/>
</dbReference>
<evidence type="ECO:0000256" key="1">
    <source>
        <dbReference type="ARBA" id="ARBA00022737"/>
    </source>
</evidence>
<evidence type="ECO:0000256" key="3">
    <source>
        <dbReference type="PROSITE-ProRule" id="PRU00023"/>
    </source>
</evidence>
<dbReference type="Proteomes" id="UP000248856">
    <property type="component" value="Unassembled WGS sequence"/>
</dbReference>
<dbReference type="AlphaFoldDB" id="A0A328YZG3"/>
<dbReference type="PROSITE" id="PS50297">
    <property type="entry name" value="ANK_REP_REGION"/>
    <property type="match status" value="1"/>
</dbReference>
<dbReference type="PANTHER" id="PTHR24173:SF74">
    <property type="entry name" value="ANKYRIN REPEAT DOMAIN-CONTAINING PROTEIN 16"/>
    <property type="match status" value="1"/>
</dbReference>
<dbReference type="PROSITE" id="PS50088">
    <property type="entry name" value="ANK_REPEAT"/>
    <property type="match status" value="1"/>
</dbReference>
<dbReference type="InterPro" id="IPR002110">
    <property type="entry name" value="Ankyrin_rpt"/>
</dbReference>
<gene>
    <name evidence="4" type="ORF">AX018_102620</name>
</gene>
<evidence type="ECO:0000256" key="2">
    <source>
        <dbReference type="ARBA" id="ARBA00023043"/>
    </source>
</evidence>
<keyword evidence="1" id="KW-0677">Repeat</keyword>
<dbReference type="Pfam" id="PF12796">
    <property type="entry name" value="Ank_2"/>
    <property type="match status" value="1"/>
</dbReference>
<reference evidence="4 5" key="1">
    <citation type="submission" date="2018-06" db="EMBL/GenBank/DDBJ databases">
        <title>Genomic Encyclopedia of Archaeal and Bacterial Type Strains, Phase II (KMG-II): from individual species to whole genera.</title>
        <authorList>
            <person name="Goeker M."/>
        </authorList>
    </citation>
    <scope>NUCLEOTIDE SEQUENCE [LARGE SCALE GENOMIC DNA]</scope>
    <source>
        <strain evidence="4 5">CFPB 3232</strain>
    </source>
</reference>
<comment type="caution">
    <text evidence="4">The sequence shown here is derived from an EMBL/GenBank/DDBJ whole genome shotgun (WGS) entry which is preliminary data.</text>
</comment>
<keyword evidence="2 3" id="KW-0040">ANK repeat</keyword>